<proteinExistence type="predicted"/>
<evidence type="ECO:0000256" key="1">
    <source>
        <dbReference type="SAM" id="MobiDB-lite"/>
    </source>
</evidence>
<reference evidence="2 3" key="1">
    <citation type="journal article" date="2014" name="Antonie Van Leeuwenhoek">
        <title>Hyphomonas beringensis sp. nov. and Hyphomonas chukchiensis sp. nov., isolated from surface seawater of the Bering Sea and Chukchi Sea.</title>
        <authorList>
            <person name="Li C."/>
            <person name="Lai Q."/>
            <person name="Li G."/>
            <person name="Dong C."/>
            <person name="Wang J."/>
            <person name="Liao Y."/>
            <person name="Shao Z."/>
        </authorList>
    </citation>
    <scope>NUCLEOTIDE SEQUENCE [LARGE SCALE GENOMIC DNA]</scope>
    <source>
        <strain evidence="2 3">VP2</strain>
    </source>
</reference>
<dbReference type="Proteomes" id="UP000024816">
    <property type="component" value="Unassembled WGS sequence"/>
</dbReference>
<organism evidence="2 3">
    <name type="scientific">Hyphomonas jannaschiana VP2</name>
    <dbReference type="NCBI Taxonomy" id="1280952"/>
    <lineage>
        <taxon>Bacteria</taxon>
        <taxon>Pseudomonadati</taxon>
        <taxon>Pseudomonadota</taxon>
        <taxon>Alphaproteobacteria</taxon>
        <taxon>Hyphomonadales</taxon>
        <taxon>Hyphomonadaceae</taxon>
        <taxon>Hyphomonas</taxon>
    </lineage>
</organism>
<comment type="caution">
    <text evidence="2">The sequence shown here is derived from an EMBL/GenBank/DDBJ whole genome shotgun (WGS) entry which is preliminary data.</text>
</comment>
<feature type="region of interest" description="Disordered" evidence="1">
    <location>
        <begin position="192"/>
        <end position="211"/>
    </location>
</feature>
<keyword evidence="3" id="KW-1185">Reference proteome</keyword>
<accession>A0A059FI35</accession>
<evidence type="ECO:0000313" key="3">
    <source>
        <dbReference type="Proteomes" id="UP000024816"/>
    </source>
</evidence>
<evidence type="ECO:0000313" key="2">
    <source>
        <dbReference type="EMBL" id="KCZ90191.1"/>
    </source>
</evidence>
<dbReference type="STRING" id="1280952.HJA_03151"/>
<sequence>MSDHTDRILGRIHELELELEAEFAKKRAGFRFGMERGRVLFDQEVIRRHLELRKALIPYLLSARFWVVVTAPVIYSLIVAFVVLDLWVSLYQAICFRVYGIPQVKRRDYLVFDRKSLAYLNAMEKLNCAYCSYANGVIAYVREVAARTEQYWCPIKQARRVIGTHARYAGFSEYGDAEHYRERLHALRADLKEETASEDASGDQTGNASSE</sequence>
<gene>
    <name evidence="2" type="ORF">HJA_03151</name>
</gene>
<dbReference type="OrthoDB" id="9795505at2"/>
<dbReference type="AlphaFoldDB" id="A0A059FI35"/>
<dbReference type="EMBL" id="ARYJ01000002">
    <property type="protein sequence ID" value="KCZ90191.1"/>
    <property type="molecule type" value="Genomic_DNA"/>
</dbReference>
<dbReference type="RefSeq" id="WP_051597299.1">
    <property type="nucleotide sequence ID" value="NZ_ARYJ01000002.1"/>
</dbReference>
<name>A0A059FI35_9PROT</name>
<feature type="compositionally biased region" description="Polar residues" evidence="1">
    <location>
        <begin position="202"/>
        <end position="211"/>
    </location>
</feature>
<protein>
    <submittedName>
        <fullName evidence="2">Uncharacterized protein</fullName>
    </submittedName>
</protein>
<dbReference type="PATRIC" id="fig|1280952.3.peg.632"/>
<dbReference type="eggNOG" id="ENOG502ZU8H">
    <property type="taxonomic scope" value="Bacteria"/>
</dbReference>